<keyword evidence="3" id="KW-1185">Reference proteome</keyword>
<comment type="caution">
    <text evidence="2">The sequence shown here is derived from an EMBL/GenBank/DDBJ whole genome shotgun (WGS) entry which is preliminary data.</text>
</comment>
<proteinExistence type="predicted"/>
<accession>A0A225X1C7</accession>
<name>A0A225X1C7_9STRA</name>
<evidence type="ECO:0000256" key="1">
    <source>
        <dbReference type="SAM" id="MobiDB-lite"/>
    </source>
</evidence>
<evidence type="ECO:0000313" key="2">
    <source>
        <dbReference type="EMBL" id="OWZ23935.1"/>
    </source>
</evidence>
<dbReference type="EMBL" id="NBNE01000036">
    <property type="protein sequence ID" value="OWZ23935.1"/>
    <property type="molecule type" value="Genomic_DNA"/>
</dbReference>
<feature type="compositionally biased region" description="Polar residues" evidence="1">
    <location>
        <begin position="96"/>
        <end position="105"/>
    </location>
</feature>
<reference evidence="3" key="1">
    <citation type="submission" date="2017-03" db="EMBL/GenBank/DDBJ databases">
        <title>Phytopthora megakarya and P. palmivora, two closely related causual agents of cacao black pod achieved similar genome size and gene model numbers by different mechanisms.</title>
        <authorList>
            <person name="Ali S."/>
            <person name="Shao J."/>
            <person name="Larry D.J."/>
            <person name="Kronmiller B."/>
            <person name="Shen D."/>
            <person name="Strem M.D."/>
            <person name="Melnick R.L."/>
            <person name="Guiltinan M.J."/>
            <person name="Tyler B.M."/>
            <person name="Meinhardt L.W."/>
            <person name="Bailey B.A."/>
        </authorList>
    </citation>
    <scope>NUCLEOTIDE SEQUENCE [LARGE SCALE GENOMIC DNA]</scope>
    <source>
        <strain evidence="3">zdho120</strain>
    </source>
</reference>
<gene>
    <name evidence="2" type="ORF">PHMEG_0001119</name>
</gene>
<dbReference type="AlphaFoldDB" id="A0A225X1C7"/>
<organism evidence="2 3">
    <name type="scientific">Phytophthora megakarya</name>
    <dbReference type="NCBI Taxonomy" id="4795"/>
    <lineage>
        <taxon>Eukaryota</taxon>
        <taxon>Sar</taxon>
        <taxon>Stramenopiles</taxon>
        <taxon>Oomycota</taxon>
        <taxon>Peronosporomycetes</taxon>
        <taxon>Peronosporales</taxon>
        <taxon>Peronosporaceae</taxon>
        <taxon>Phytophthora</taxon>
    </lineage>
</organism>
<protein>
    <submittedName>
        <fullName evidence="2">Uncharacterized protein</fullName>
    </submittedName>
</protein>
<feature type="region of interest" description="Disordered" evidence="1">
    <location>
        <begin position="1"/>
        <end position="125"/>
    </location>
</feature>
<sequence length="256" mass="27827">MNPRAPTTARRLLQSGKRNCNRPAAPAGEDDSGPLPASTREEDASNSPVTIAIEDDRNTPAALARGEVNHNSPAAQAIEDGSSSPPSSPSGFASPVQANSLQVSRASIGHAASSPASNPAEGVRDAQSAKRFRLLVRPIIKKTVSQCDKSGKRLDDFVANGDTFDEIIENLWREFSEHVKGLAVNDDGHWSVEPPVQANWELLMQFKRGKHLVDNTKNFERNIIQAFLADVDLLAVSDVIDPFSRMKTLEDTEHQE</sequence>
<dbReference type="Proteomes" id="UP000198211">
    <property type="component" value="Unassembled WGS sequence"/>
</dbReference>
<dbReference type="OrthoDB" id="126603at2759"/>
<evidence type="ECO:0000313" key="3">
    <source>
        <dbReference type="Proteomes" id="UP000198211"/>
    </source>
</evidence>